<gene>
    <name evidence="1" type="ORF">QFC19_000132</name>
</gene>
<evidence type="ECO:0000313" key="2">
    <source>
        <dbReference type="Proteomes" id="UP001241377"/>
    </source>
</evidence>
<name>A0ACC2WSD2_9TREE</name>
<organism evidence="1 2">
    <name type="scientific">Naganishia cerealis</name>
    <dbReference type="NCBI Taxonomy" id="610337"/>
    <lineage>
        <taxon>Eukaryota</taxon>
        <taxon>Fungi</taxon>
        <taxon>Dikarya</taxon>
        <taxon>Basidiomycota</taxon>
        <taxon>Agaricomycotina</taxon>
        <taxon>Tremellomycetes</taxon>
        <taxon>Filobasidiales</taxon>
        <taxon>Filobasidiaceae</taxon>
        <taxon>Naganishia</taxon>
    </lineage>
</organism>
<sequence length="275" mass="30105">MSNISDLSLPSPVPQPSQGAALDLSKPLSELKVDLSEILVNLRQSLKTGNGGAVALAYEDVVRCADRLEQAIQILDEVIIHESKVELRLFRYLKLQHSLTGLLRPYAEDGKPGEIEILQQNLVEGNPDLDPASSLGLKGAVNSAMTTYGIIEEHLENSFLAGRGFWEVAYRIHHKYIKTVGIEDWKYEWKSFRDWTTLSHIPSQKEAHSRLQDLQTGSVFSVASEGAGSEHQALTGGDTGRTPTSTAATSLHATWSNAEEDIQLSFGIPASSDRA</sequence>
<protein>
    <submittedName>
        <fullName evidence="1">Uncharacterized protein</fullName>
    </submittedName>
</protein>
<dbReference type="Proteomes" id="UP001241377">
    <property type="component" value="Unassembled WGS sequence"/>
</dbReference>
<reference evidence="1" key="1">
    <citation type="submission" date="2023-04" db="EMBL/GenBank/DDBJ databases">
        <title>Draft Genome sequencing of Naganishia species isolated from polar environments using Oxford Nanopore Technology.</title>
        <authorList>
            <person name="Leo P."/>
            <person name="Venkateswaran K."/>
        </authorList>
    </citation>
    <scope>NUCLEOTIDE SEQUENCE</scope>
    <source>
        <strain evidence="1">MNA-CCFEE 5261</strain>
    </source>
</reference>
<comment type="caution">
    <text evidence="1">The sequence shown here is derived from an EMBL/GenBank/DDBJ whole genome shotgun (WGS) entry which is preliminary data.</text>
</comment>
<accession>A0ACC2WSD2</accession>
<proteinExistence type="predicted"/>
<evidence type="ECO:0000313" key="1">
    <source>
        <dbReference type="EMBL" id="KAJ9113937.1"/>
    </source>
</evidence>
<keyword evidence="2" id="KW-1185">Reference proteome</keyword>
<dbReference type="EMBL" id="JASBWR010000001">
    <property type="protein sequence ID" value="KAJ9113937.1"/>
    <property type="molecule type" value="Genomic_DNA"/>
</dbReference>